<proteinExistence type="predicted"/>
<reference evidence="2 3" key="1">
    <citation type="submission" date="2016-04" db="EMBL/GenBank/DDBJ databases">
        <title>Deep-sea bacteria in the southern Pacific.</title>
        <authorList>
            <person name="Tang K."/>
        </authorList>
    </citation>
    <scope>NUCLEOTIDE SEQUENCE [LARGE SCALE GENOMIC DNA]</scope>
    <source>
        <strain evidence="2 3">JLT2014</strain>
    </source>
</reference>
<name>A0A1P8V0D1_9RHOB</name>
<dbReference type="KEGG" id="paby:Ga0080574_TMP4780"/>
<evidence type="ECO:0000313" key="3">
    <source>
        <dbReference type="Proteomes" id="UP000187059"/>
    </source>
</evidence>
<dbReference type="AlphaFoldDB" id="A0A1P8V0D1"/>
<sequence length="39" mass="4283">MKGRARRPAFIFPENTQTASGPARAMDGARGGCYQARER</sequence>
<organism evidence="2 3">
    <name type="scientific">Salipiger abyssi</name>
    <dbReference type="NCBI Taxonomy" id="1250539"/>
    <lineage>
        <taxon>Bacteria</taxon>
        <taxon>Pseudomonadati</taxon>
        <taxon>Pseudomonadota</taxon>
        <taxon>Alphaproteobacteria</taxon>
        <taxon>Rhodobacterales</taxon>
        <taxon>Roseobacteraceae</taxon>
        <taxon>Salipiger</taxon>
    </lineage>
</organism>
<evidence type="ECO:0000256" key="1">
    <source>
        <dbReference type="SAM" id="MobiDB-lite"/>
    </source>
</evidence>
<feature type="region of interest" description="Disordered" evidence="1">
    <location>
        <begin position="1"/>
        <end position="39"/>
    </location>
</feature>
<gene>
    <name evidence="2" type="ORF">Ga0080574_TMP4780</name>
</gene>
<dbReference type="STRING" id="1250539.Ga0080574_TMP4780"/>
<keyword evidence="3" id="KW-1185">Reference proteome</keyword>
<evidence type="ECO:0000313" key="2">
    <source>
        <dbReference type="EMBL" id="APZ55114.1"/>
    </source>
</evidence>
<dbReference type="Proteomes" id="UP000187059">
    <property type="component" value="Chromosome"/>
</dbReference>
<dbReference type="EMBL" id="CP015093">
    <property type="protein sequence ID" value="APZ55114.1"/>
    <property type="molecule type" value="Genomic_DNA"/>
</dbReference>
<accession>A0A1P8V0D1</accession>
<protein>
    <submittedName>
        <fullName evidence="2">Uncharacterized protein</fullName>
    </submittedName>
</protein>